<accession>A0A6M6JCF7</accession>
<evidence type="ECO:0000313" key="3">
    <source>
        <dbReference type="Proteomes" id="UP000505377"/>
    </source>
</evidence>
<dbReference type="InterPro" id="IPR003776">
    <property type="entry name" value="YcaO-like_dom"/>
</dbReference>
<sequence>MSAPARTGTADLLRAALGDADAGDFPISGADRVGVPVVAADVTGPPRFGSFGYGHTVEQARTGAYGELVEAALLHHHLRALTPRRASYAELRRELGERGVVDPRELVLPAGTVVDDDRPRTWLPATRWRTGEAVRLPAEFCASWAPDVADQDPAERLITVITNGSGAGDTAARAVAHGLLELLQRDGNGTAFRALDEGTVLDLDGVTDPVTHRVLGQLRGAGITVLAKLASTQFGLADVHVVGVDADPDAEPLAVTACGEACHPDREVALRKALLEYAAARSRKVFAHGPLDRVRPLAPPAYWERELASPVPDQEPRALAAMRDWSRRSAAELQDLLAPTVLSVHRTVPFTDLPTVPPGSLDDPAALLADLLERLADLDVLVVLARGGGAVSAKVVVPGLEVETMSYGRIGARGVEKLRARSNRSGRDLAGLGSPPHPGAAPVVLTAQGRERLGDDAWLDLDAVAAAVGPLYPLYREPTRHALARSTA</sequence>
<dbReference type="AlphaFoldDB" id="A0A6M6JCF7"/>
<dbReference type="EMBL" id="CP053564">
    <property type="protein sequence ID" value="QJY44532.1"/>
    <property type="molecule type" value="Genomic_DNA"/>
</dbReference>
<name>A0A6M6JCF7_9PSEU</name>
<dbReference type="KEGG" id="pbro:HOP40_00680"/>
<dbReference type="Gene3D" id="3.30.1330.230">
    <property type="match status" value="1"/>
</dbReference>
<feature type="domain" description="YcaO" evidence="1">
    <location>
        <begin position="52"/>
        <end position="438"/>
    </location>
</feature>
<dbReference type="Gene3D" id="3.30.160.660">
    <property type="match status" value="1"/>
</dbReference>
<keyword evidence="3" id="KW-1185">Reference proteome</keyword>
<evidence type="ECO:0000313" key="2">
    <source>
        <dbReference type="EMBL" id="QJY44532.1"/>
    </source>
</evidence>
<proteinExistence type="predicted"/>
<dbReference type="PANTHER" id="PTHR37809:SF1">
    <property type="entry name" value="RIBOSOMAL PROTEIN S12 METHYLTHIOTRANSFERASE ACCESSORY FACTOR YCAO"/>
    <property type="match status" value="1"/>
</dbReference>
<gene>
    <name evidence="2" type="ORF">HOP40_00680</name>
</gene>
<dbReference type="PROSITE" id="PS51664">
    <property type="entry name" value="YCAO"/>
    <property type="match status" value="1"/>
</dbReference>
<reference evidence="2 3" key="1">
    <citation type="submission" date="2020-05" db="EMBL/GenBank/DDBJ databases">
        <authorList>
            <person name="Mo P."/>
        </authorList>
    </citation>
    <scope>NUCLEOTIDE SEQUENCE [LARGE SCALE GENOMIC DNA]</scope>
    <source>
        <strain evidence="2 3">Gen01</strain>
    </source>
</reference>
<dbReference type="PANTHER" id="PTHR37809">
    <property type="entry name" value="RIBOSOMAL PROTEIN S12 METHYLTHIOTRANSFERASE ACCESSORY FACTOR YCAO"/>
    <property type="match status" value="1"/>
</dbReference>
<dbReference type="Pfam" id="PF02624">
    <property type="entry name" value="YcaO"/>
    <property type="match status" value="1"/>
</dbReference>
<evidence type="ECO:0000259" key="1">
    <source>
        <dbReference type="PROSITE" id="PS51664"/>
    </source>
</evidence>
<organism evidence="2 3">
    <name type="scientific">Pseudonocardia broussonetiae</name>
    <dbReference type="NCBI Taxonomy" id="2736640"/>
    <lineage>
        <taxon>Bacteria</taxon>
        <taxon>Bacillati</taxon>
        <taxon>Actinomycetota</taxon>
        <taxon>Actinomycetes</taxon>
        <taxon>Pseudonocardiales</taxon>
        <taxon>Pseudonocardiaceae</taxon>
        <taxon>Pseudonocardia</taxon>
    </lineage>
</organism>
<dbReference type="RefSeq" id="WP_172153907.1">
    <property type="nucleotide sequence ID" value="NZ_CP053564.1"/>
</dbReference>
<protein>
    <submittedName>
        <fullName evidence="2">YcaO-like family protein</fullName>
    </submittedName>
</protein>
<dbReference type="Proteomes" id="UP000505377">
    <property type="component" value="Chromosome"/>
</dbReference>
<dbReference type="Gene3D" id="3.30.40.250">
    <property type="match status" value="1"/>
</dbReference>